<keyword evidence="1" id="KW-0472">Membrane</keyword>
<proteinExistence type="predicted"/>
<dbReference type="Proteomes" id="UP000510888">
    <property type="component" value="Chromosome 1"/>
</dbReference>
<sequence>MVGKEKCILVMTMLVLGPQYVVLFKVYDRRRVSLRYDVGTSNLQGFGCQHSINDRAEGEFPSIMIAISTAYTMVPVGVQQFRLGCDRCKFACHNAVLDEAGEETQIEHILQHTA</sequence>
<reference evidence="2 3" key="1">
    <citation type="journal article" date="2020" name="Genes (Basel)">
        <title>Genomic Comparison of Insect Gut Symbionts from Divergent Burkholderia Subclades.</title>
        <authorList>
            <person name="Takeshita K."/>
            <person name="Kikuchi Y."/>
        </authorList>
    </citation>
    <scope>NUCLEOTIDE SEQUENCE [LARGE SCALE GENOMIC DNA]</scope>
    <source>
        <strain evidence="2 3">PGU16</strain>
    </source>
</reference>
<keyword evidence="1" id="KW-1133">Transmembrane helix</keyword>
<keyword evidence="3" id="KW-1185">Reference proteome</keyword>
<protein>
    <submittedName>
        <fullName evidence="2">Uncharacterized protein</fullName>
    </submittedName>
</protein>
<evidence type="ECO:0000313" key="2">
    <source>
        <dbReference type="EMBL" id="BCF89101.1"/>
    </source>
</evidence>
<keyword evidence="1" id="KW-0812">Transmembrane</keyword>
<accession>A0A7I8BLL3</accession>
<dbReference type="EMBL" id="AP023174">
    <property type="protein sequence ID" value="BCF89101.1"/>
    <property type="molecule type" value="Genomic_DNA"/>
</dbReference>
<evidence type="ECO:0000256" key="1">
    <source>
        <dbReference type="SAM" id="Phobius"/>
    </source>
</evidence>
<dbReference type="AlphaFoldDB" id="A0A7I8BLL3"/>
<dbReference type="KEGG" id="plad:PPGU16_21680"/>
<feature type="transmembrane region" description="Helical" evidence="1">
    <location>
        <begin position="7"/>
        <end position="27"/>
    </location>
</feature>
<name>A0A7I8BLL3_9BURK</name>
<gene>
    <name evidence="2" type="ORF">PPGU16_21680</name>
</gene>
<organism evidence="2 3">
    <name type="scientific">Paraburkholderia largidicola</name>
    <dbReference type="NCBI Taxonomy" id="3014751"/>
    <lineage>
        <taxon>Bacteria</taxon>
        <taxon>Pseudomonadati</taxon>
        <taxon>Pseudomonadota</taxon>
        <taxon>Betaproteobacteria</taxon>
        <taxon>Burkholderiales</taxon>
        <taxon>Burkholderiaceae</taxon>
        <taxon>Paraburkholderia</taxon>
    </lineage>
</organism>
<evidence type="ECO:0000313" key="3">
    <source>
        <dbReference type="Proteomes" id="UP000510888"/>
    </source>
</evidence>